<dbReference type="FunFam" id="3.90.79.10:FF:000060">
    <property type="entry name" value="Nudix hydrolase 1"/>
    <property type="match status" value="1"/>
</dbReference>
<dbReference type="OrthoDB" id="447842at2759"/>
<dbReference type="GO" id="GO:0035539">
    <property type="term" value="F:8-oxo-7,8-dihydrodeoxyguanosine triphosphate pyrophosphatase activity"/>
    <property type="evidence" value="ECO:0007669"/>
    <property type="project" value="TreeGrafter"/>
</dbReference>
<sequence>MSQQEESHSTTTATTAHATIDLFSVPRIGVACFIVKNINGSEHVLIGQRKGSHGKGSYQLPGGHLDYGETWEVCAEREIKEETNLDVCNLTFITCTNDVFEVEKRHYNTIFMRAYLKDENQEAELLEPNKCEGWQWVSIHDLKNFSPLFLPLDNFLKLYPPQKIVQ</sequence>
<dbReference type="GeneID" id="8851002"/>
<evidence type="ECO:0000259" key="3">
    <source>
        <dbReference type="PROSITE" id="PS51462"/>
    </source>
</evidence>
<feature type="domain" description="Nudix hydrolase" evidence="3">
    <location>
        <begin position="25"/>
        <end position="165"/>
    </location>
</feature>
<keyword evidence="5" id="KW-1185">Reference proteome</keyword>
<gene>
    <name evidence="4" type="ORF">NAEGRDRAFT_71666</name>
</gene>
<dbReference type="PROSITE" id="PS00893">
    <property type="entry name" value="NUDIX_BOX"/>
    <property type="match status" value="1"/>
</dbReference>
<dbReference type="CDD" id="cd04678">
    <property type="entry name" value="NUDIX_MTH2_Nudt15"/>
    <property type="match status" value="1"/>
</dbReference>
<dbReference type="GO" id="GO:0005829">
    <property type="term" value="C:cytosol"/>
    <property type="evidence" value="ECO:0007669"/>
    <property type="project" value="TreeGrafter"/>
</dbReference>
<dbReference type="STRING" id="5762.D2VRQ3"/>
<dbReference type="GO" id="GO:0006203">
    <property type="term" value="P:dGTP catabolic process"/>
    <property type="evidence" value="ECO:0007669"/>
    <property type="project" value="TreeGrafter"/>
</dbReference>
<organism evidence="5">
    <name type="scientific">Naegleria gruberi</name>
    <name type="common">Amoeba</name>
    <dbReference type="NCBI Taxonomy" id="5762"/>
    <lineage>
        <taxon>Eukaryota</taxon>
        <taxon>Discoba</taxon>
        <taxon>Heterolobosea</taxon>
        <taxon>Tetramitia</taxon>
        <taxon>Eutetramitia</taxon>
        <taxon>Vahlkampfiidae</taxon>
        <taxon>Naegleria</taxon>
    </lineage>
</organism>
<protein>
    <submittedName>
        <fullName evidence="4">Predicted protein</fullName>
    </submittedName>
</protein>
<evidence type="ECO:0000313" key="5">
    <source>
        <dbReference type="Proteomes" id="UP000006671"/>
    </source>
</evidence>
<dbReference type="VEuPathDB" id="AmoebaDB:NAEGRDRAFT_71666"/>
<dbReference type="PROSITE" id="PS51462">
    <property type="entry name" value="NUDIX"/>
    <property type="match status" value="1"/>
</dbReference>
<dbReference type="InterPro" id="IPR015797">
    <property type="entry name" value="NUDIX_hydrolase-like_dom_sf"/>
</dbReference>
<dbReference type="InterPro" id="IPR020084">
    <property type="entry name" value="NUDIX_hydrolase_CS"/>
</dbReference>
<dbReference type="SUPFAM" id="SSF55811">
    <property type="entry name" value="Nudix"/>
    <property type="match status" value="1"/>
</dbReference>
<reference evidence="4 5" key="1">
    <citation type="journal article" date="2010" name="Cell">
        <title>The genome of Naegleria gruberi illuminates early eukaryotic versatility.</title>
        <authorList>
            <person name="Fritz-Laylin L.K."/>
            <person name="Prochnik S.E."/>
            <person name="Ginger M.L."/>
            <person name="Dacks J.B."/>
            <person name="Carpenter M.L."/>
            <person name="Field M.C."/>
            <person name="Kuo A."/>
            <person name="Paredez A."/>
            <person name="Chapman J."/>
            <person name="Pham J."/>
            <person name="Shu S."/>
            <person name="Neupane R."/>
            <person name="Cipriano M."/>
            <person name="Mancuso J."/>
            <person name="Tu H."/>
            <person name="Salamov A."/>
            <person name="Lindquist E."/>
            <person name="Shapiro H."/>
            <person name="Lucas S."/>
            <person name="Grigoriev I.V."/>
            <person name="Cande W.Z."/>
            <person name="Fulton C."/>
            <person name="Rokhsar D.S."/>
            <person name="Dawson S.C."/>
        </authorList>
    </citation>
    <scope>NUCLEOTIDE SEQUENCE [LARGE SCALE GENOMIC DNA]</scope>
    <source>
        <strain evidence="4 5">NEG-M</strain>
    </source>
</reference>
<comment type="similarity">
    <text evidence="2">Belongs to the Nudix hydrolase family.</text>
</comment>
<dbReference type="RefSeq" id="XP_002673174.1">
    <property type="nucleotide sequence ID" value="XM_002673128.1"/>
</dbReference>
<dbReference type="AlphaFoldDB" id="D2VRQ3"/>
<evidence type="ECO:0000313" key="4">
    <source>
        <dbReference type="EMBL" id="EFC40430.1"/>
    </source>
</evidence>
<dbReference type="Proteomes" id="UP000006671">
    <property type="component" value="Unassembled WGS sequence"/>
</dbReference>
<dbReference type="InParanoid" id="D2VRQ3"/>
<dbReference type="EMBL" id="GG738892">
    <property type="protein sequence ID" value="EFC40430.1"/>
    <property type="molecule type" value="Genomic_DNA"/>
</dbReference>
<dbReference type="KEGG" id="ngr:NAEGRDRAFT_71666"/>
<name>D2VRQ3_NAEGR</name>
<dbReference type="PANTHER" id="PTHR16099:SF5">
    <property type="entry name" value="NUCLEOTIDE TRIPHOSPHATE DIPHOSPHATASE NUDT15"/>
    <property type="match status" value="1"/>
</dbReference>
<dbReference type="InterPro" id="IPR000086">
    <property type="entry name" value="NUDIX_hydrolase_dom"/>
</dbReference>
<dbReference type="Pfam" id="PF00293">
    <property type="entry name" value="NUDIX"/>
    <property type="match status" value="1"/>
</dbReference>
<accession>D2VRQ3</accession>
<dbReference type="PANTHER" id="PTHR16099">
    <property type="entry name" value="8-OXO-DGTP DIPHOSPHATES NUDT15"/>
    <property type="match status" value="1"/>
</dbReference>
<evidence type="ECO:0000256" key="2">
    <source>
        <dbReference type="RuleBase" id="RU003476"/>
    </source>
</evidence>
<evidence type="ECO:0000256" key="1">
    <source>
        <dbReference type="ARBA" id="ARBA00022801"/>
    </source>
</evidence>
<dbReference type="InterPro" id="IPR020476">
    <property type="entry name" value="Nudix_hydrolase"/>
</dbReference>
<dbReference type="PRINTS" id="PR00502">
    <property type="entry name" value="NUDIXFAMILY"/>
</dbReference>
<proteinExistence type="inferred from homology"/>
<dbReference type="Gene3D" id="3.90.79.10">
    <property type="entry name" value="Nucleoside Triphosphate Pyrophosphohydrolase"/>
    <property type="match status" value="1"/>
</dbReference>
<dbReference type="eggNOG" id="ENOG502S3YT">
    <property type="taxonomic scope" value="Eukaryota"/>
</dbReference>
<dbReference type="OMA" id="HFEASRN"/>
<keyword evidence="1 2" id="KW-0378">Hydrolase</keyword>